<feature type="transmembrane region" description="Helical" evidence="7">
    <location>
        <begin position="206"/>
        <end position="223"/>
    </location>
</feature>
<dbReference type="PANTHER" id="PTHR43163">
    <property type="entry name" value="DIPEPTIDE TRANSPORT SYSTEM PERMEASE PROTEIN DPPB-RELATED"/>
    <property type="match status" value="1"/>
</dbReference>
<protein>
    <submittedName>
        <fullName evidence="9">ABC transporter permease</fullName>
    </submittedName>
</protein>
<evidence type="ECO:0000259" key="8">
    <source>
        <dbReference type="PROSITE" id="PS50928"/>
    </source>
</evidence>
<keyword evidence="10" id="KW-1185">Reference proteome</keyword>
<dbReference type="PANTHER" id="PTHR43163:SF6">
    <property type="entry name" value="DIPEPTIDE TRANSPORT SYSTEM PERMEASE PROTEIN DPPB-RELATED"/>
    <property type="match status" value="1"/>
</dbReference>
<sequence>MLRLIVRRLLLLPVVVFGVTAVIFGLIQLLSPYQRISLFIRDVQELKRFSAQQLIEKYQLDAPLQVQYLNWMKEMASGHMGWSEVAKQPLADVLRTRFPATVELTIWAIIPMALGGIWLGTLAAVHHNRFLDHASRVFAIVGWSLPAFVFGLLFLMFFYGYLGWFPPGRLSVWATEALLAPSFRPYTGMVTFDALLNGRLDVFWDALRHLVGPVTTLSYLYWAQLQRITRSSMLETLRQDYVRTARAKGLDERTVINKHARRNALIPVVTIVGLTVLALLGGVVITETIFAFPGIGSLLALAALQLDYATVVGIATVAAALTVLIVLLVDIAYALVDPRVRVQ</sequence>
<gene>
    <name evidence="9" type="ORF">U7230_04155</name>
</gene>
<keyword evidence="5 7" id="KW-1133">Transmembrane helix</keyword>
<dbReference type="CDD" id="cd06261">
    <property type="entry name" value="TM_PBP2"/>
    <property type="match status" value="1"/>
</dbReference>
<keyword evidence="2 7" id="KW-0813">Transport</keyword>
<dbReference type="SUPFAM" id="SSF161098">
    <property type="entry name" value="MetI-like"/>
    <property type="match status" value="1"/>
</dbReference>
<dbReference type="InterPro" id="IPR035906">
    <property type="entry name" value="MetI-like_sf"/>
</dbReference>
<evidence type="ECO:0000256" key="2">
    <source>
        <dbReference type="ARBA" id="ARBA00022448"/>
    </source>
</evidence>
<keyword evidence="4 7" id="KW-0812">Transmembrane</keyword>
<feature type="transmembrane region" description="Helical" evidence="7">
    <location>
        <begin position="264"/>
        <end position="292"/>
    </location>
</feature>
<feature type="transmembrane region" description="Helical" evidence="7">
    <location>
        <begin position="137"/>
        <end position="162"/>
    </location>
</feature>
<comment type="similarity">
    <text evidence="7">Belongs to the binding-protein-dependent transport system permease family.</text>
</comment>
<proteinExistence type="inferred from homology"/>
<evidence type="ECO:0000256" key="6">
    <source>
        <dbReference type="ARBA" id="ARBA00023136"/>
    </source>
</evidence>
<dbReference type="PROSITE" id="PS50928">
    <property type="entry name" value="ABC_TM1"/>
    <property type="match status" value="1"/>
</dbReference>
<evidence type="ECO:0000256" key="5">
    <source>
        <dbReference type="ARBA" id="ARBA00022989"/>
    </source>
</evidence>
<evidence type="ECO:0000256" key="7">
    <source>
        <dbReference type="RuleBase" id="RU363032"/>
    </source>
</evidence>
<dbReference type="Gene3D" id="1.10.3720.10">
    <property type="entry name" value="MetI-like"/>
    <property type="match status" value="1"/>
</dbReference>
<feature type="transmembrane region" description="Helical" evidence="7">
    <location>
        <begin position="104"/>
        <end position="125"/>
    </location>
</feature>
<accession>A0ABZ1BZI9</accession>
<feature type="domain" description="ABC transmembrane type-1" evidence="8">
    <location>
        <begin position="98"/>
        <end position="333"/>
    </location>
</feature>
<evidence type="ECO:0000313" key="10">
    <source>
        <dbReference type="Proteomes" id="UP001332192"/>
    </source>
</evidence>
<dbReference type="RefSeq" id="WP_324717478.1">
    <property type="nucleotide sequence ID" value="NZ_CP141615.1"/>
</dbReference>
<organism evidence="9 10">
    <name type="scientific">Carboxydichorda subterranea</name>
    <dbReference type="NCBI Taxonomy" id="3109565"/>
    <lineage>
        <taxon>Bacteria</taxon>
        <taxon>Bacillati</taxon>
        <taxon>Bacillota</taxon>
        <taxon>Limnochordia</taxon>
        <taxon>Limnochordales</taxon>
        <taxon>Geochordaceae</taxon>
        <taxon>Carboxydichorda</taxon>
    </lineage>
</organism>
<name>A0ABZ1BZI9_9FIRM</name>
<evidence type="ECO:0000256" key="4">
    <source>
        <dbReference type="ARBA" id="ARBA00022692"/>
    </source>
</evidence>
<evidence type="ECO:0000256" key="3">
    <source>
        <dbReference type="ARBA" id="ARBA00022475"/>
    </source>
</evidence>
<reference evidence="9 10" key="1">
    <citation type="journal article" date="2024" name="Front. Microbiol.">
        <title>Novel thermophilic genera Geochorda gen. nov. and Carboxydochorda gen. nov. from the deep terrestrial subsurface reveal the ecophysiological diversity in the class Limnochordia.</title>
        <authorList>
            <person name="Karnachuk O.V."/>
            <person name="Lukina A.P."/>
            <person name="Avakyan M.R."/>
            <person name="Kadnikov V.V."/>
            <person name="Begmatov S."/>
            <person name="Beletsky A.V."/>
            <person name="Vlasova K.G."/>
            <person name="Novikov A.A."/>
            <person name="Shcherbakova V.A."/>
            <person name="Mardanov A.V."/>
            <person name="Ravin N.V."/>
        </authorList>
    </citation>
    <scope>NUCLEOTIDE SEQUENCE [LARGE SCALE GENOMIC DNA]</scope>
    <source>
        <strain evidence="9 10">L945</strain>
    </source>
</reference>
<keyword evidence="6 7" id="KW-0472">Membrane</keyword>
<evidence type="ECO:0000256" key="1">
    <source>
        <dbReference type="ARBA" id="ARBA00004651"/>
    </source>
</evidence>
<keyword evidence="3" id="KW-1003">Cell membrane</keyword>
<dbReference type="InterPro" id="IPR000515">
    <property type="entry name" value="MetI-like"/>
</dbReference>
<evidence type="ECO:0000313" key="9">
    <source>
        <dbReference type="EMBL" id="WRP18207.1"/>
    </source>
</evidence>
<feature type="transmembrane region" description="Helical" evidence="7">
    <location>
        <begin position="9"/>
        <end position="30"/>
    </location>
</feature>
<dbReference type="Proteomes" id="UP001332192">
    <property type="component" value="Chromosome"/>
</dbReference>
<dbReference type="Pfam" id="PF00528">
    <property type="entry name" value="BPD_transp_1"/>
    <property type="match status" value="1"/>
</dbReference>
<dbReference type="EMBL" id="CP141615">
    <property type="protein sequence ID" value="WRP18207.1"/>
    <property type="molecule type" value="Genomic_DNA"/>
</dbReference>
<feature type="transmembrane region" description="Helical" evidence="7">
    <location>
        <begin position="312"/>
        <end position="336"/>
    </location>
</feature>
<comment type="subcellular location">
    <subcellularLocation>
        <location evidence="1 7">Cell membrane</location>
        <topology evidence="1 7">Multi-pass membrane protein</topology>
    </subcellularLocation>
</comment>